<dbReference type="Pfam" id="PF00534">
    <property type="entry name" value="Glycos_transf_1"/>
    <property type="match status" value="1"/>
</dbReference>
<dbReference type="SUPFAM" id="SSF53756">
    <property type="entry name" value="UDP-Glycosyltransferase/glycogen phosphorylase"/>
    <property type="match status" value="1"/>
</dbReference>
<feature type="domain" description="Glycosyltransferase subfamily 4-like N-terminal" evidence="2">
    <location>
        <begin position="14"/>
        <end position="189"/>
    </location>
</feature>
<protein>
    <recommendedName>
        <fullName evidence="5">Glycosyl transferase family 1 domain-containing protein</fullName>
    </recommendedName>
</protein>
<proteinExistence type="predicted"/>
<sequence>MRIALVHDHFAQEGGGEKVFKALTEMYPQAPIYTLLYNPEYINRHFPQRQIYGTVIQKLPFGVSKYQWYMPLMPTAIESLNLEDYEVVISSASSFAKGVIVRPDAAHFCYCHTPTRYLWHYSHQYLAELRLPRFLKQIVGWQVSHIRQWDKMATERVDHFIANSQTTQERIRKYYGRESAVIYPPVEVNKFNISQNIGNYFLAGGRFIPHKRLDLAIQAFNKLNISLKIFGDGPDWKRLQKMARANVQFLGKITEEEKANLMSRCLAFIHPQEEDFGITAVEVLASGRPVIAYGRGGALETIRENVSGIFFHQQTWEELAGAVLRFLYHNYNFNPQVIKQSAERFNTNRFKQEIQDYIKGVIINKFNNN</sequence>
<dbReference type="Proteomes" id="UP000177691">
    <property type="component" value="Unassembled WGS sequence"/>
</dbReference>
<gene>
    <name evidence="3" type="ORF">A3D54_01360</name>
</gene>
<dbReference type="EMBL" id="MFFU01000057">
    <property type="protein sequence ID" value="OGF15182.1"/>
    <property type="molecule type" value="Genomic_DNA"/>
</dbReference>
<evidence type="ECO:0000259" key="2">
    <source>
        <dbReference type="Pfam" id="PF13439"/>
    </source>
</evidence>
<dbReference type="PANTHER" id="PTHR45947">
    <property type="entry name" value="SULFOQUINOVOSYL TRANSFERASE SQD2"/>
    <property type="match status" value="1"/>
</dbReference>
<evidence type="ECO:0000259" key="1">
    <source>
        <dbReference type="Pfam" id="PF00534"/>
    </source>
</evidence>
<dbReference type="InterPro" id="IPR050194">
    <property type="entry name" value="Glycosyltransferase_grp1"/>
</dbReference>
<name>A0A1F5RLG0_9BACT</name>
<dbReference type="PANTHER" id="PTHR45947:SF3">
    <property type="entry name" value="SULFOQUINOVOSYL TRANSFERASE SQD2"/>
    <property type="match status" value="1"/>
</dbReference>
<feature type="domain" description="Glycosyl transferase family 1" evidence="1">
    <location>
        <begin position="199"/>
        <end position="330"/>
    </location>
</feature>
<accession>A0A1F5RLG0</accession>
<reference evidence="3 4" key="1">
    <citation type="journal article" date="2016" name="Nat. Commun.">
        <title>Thousands of microbial genomes shed light on interconnected biogeochemical processes in an aquifer system.</title>
        <authorList>
            <person name="Anantharaman K."/>
            <person name="Brown C.T."/>
            <person name="Hug L.A."/>
            <person name="Sharon I."/>
            <person name="Castelle C.J."/>
            <person name="Probst A.J."/>
            <person name="Thomas B.C."/>
            <person name="Singh A."/>
            <person name="Wilkins M.J."/>
            <person name="Karaoz U."/>
            <person name="Brodie E.L."/>
            <person name="Williams K.H."/>
            <person name="Hubbard S.S."/>
            <person name="Banfield J.F."/>
        </authorList>
    </citation>
    <scope>NUCLEOTIDE SEQUENCE [LARGE SCALE GENOMIC DNA]</scope>
</reference>
<dbReference type="InterPro" id="IPR001296">
    <property type="entry name" value="Glyco_trans_1"/>
</dbReference>
<evidence type="ECO:0000313" key="3">
    <source>
        <dbReference type="EMBL" id="OGF15182.1"/>
    </source>
</evidence>
<evidence type="ECO:0008006" key="5">
    <source>
        <dbReference type="Google" id="ProtNLM"/>
    </source>
</evidence>
<evidence type="ECO:0000313" key="4">
    <source>
        <dbReference type="Proteomes" id="UP000177691"/>
    </source>
</evidence>
<comment type="caution">
    <text evidence="3">The sequence shown here is derived from an EMBL/GenBank/DDBJ whole genome shotgun (WGS) entry which is preliminary data.</text>
</comment>
<organism evidence="3 4">
    <name type="scientific">Candidatus Falkowbacteria bacterium RIFCSPHIGHO2_02_FULL_45_15</name>
    <dbReference type="NCBI Taxonomy" id="1797987"/>
    <lineage>
        <taxon>Bacteria</taxon>
        <taxon>Candidatus Falkowiibacteriota</taxon>
    </lineage>
</organism>
<dbReference type="InterPro" id="IPR028098">
    <property type="entry name" value="Glyco_trans_4-like_N"/>
</dbReference>
<dbReference type="GO" id="GO:0016757">
    <property type="term" value="F:glycosyltransferase activity"/>
    <property type="evidence" value="ECO:0007669"/>
    <property type="project" value="InterPro"/>
</dbReference>
<dbReference type="Gene3D" id="3.40.50.2000">
    <property type="entry name" value="Glycogen Phosphorylase B"/>
    <property type="match status" value="2"/>
</dbReference>
<dbReference type="AlphaFoldDB" id="A0A1F5RLG0"/>
<dbReference type="Pfam" id="PF13439">
    <property type="entry name" value="Glyco_transf_4"/>
    <property type="match status" value="1"/>
</dbReference>